<gene>
    <name evidence="1" type="ORF">GUK36_39010</name>
</gene>
<protein>
    <submittedName>
        <fullName evidence="1">Uncharacterized protein</fullName>
    </submittedName>
</protein>
<name>A0A6P0DT59_RHILE</name>
<dbReference type="RefSeq" id="WP_164001064.1">
    <property type="nucleotide sequence ID" value="NZ_WXXP01000340.1"/>
</dbReference>
<evidence type="ECO:0000313" key="2">
    <source>
        <dbReference type="Proteomes" id="UP000471409"/>
    </source>
</evidence>
<organism evidence="1 2">
    <name type="scientific">Rhizobium leguminosarum</name>
    <dbReference type="NCBI Taxonomy" id="384"/>
    <lineage>
        <taxon>Bacteria</taxon>
        <taxon>Pseudomonadati</taxon>
        <taxon>Pseudomonadota</taxon>
        <taxon>Alphaproteobacteria</taxon>
        <taxon>Hyphomicrobiales</taxon>
        <taxon>Rhizobiaceae</taxon>
        <taxon>Rhizobium/Agrobacterium group</taxon>
        <taxon>Rhizobium</taxon>
    </lineage>
</organism>
<sequence>MSAHPPTAFEASPAHRLHELFLGAETRHGTYDPARLRLVGSKMEMKDPAGNGPRDVNGPATAELWEKHLAGTRPLGVSPLREDGMCRFGVVDIDLYDGGFNHGELAEKIRRAGLPLILT</sequence>
<feature type="non-terminal residue" evidence="1">
    <location>
        <position position="119"/>
    </location>
</feature>
<accession>A0A6P0DT59</accession>
<comment type="caution">
    <text evidence="1">The sequence shown here is derived from an EMBL/GenBank/DDBJ whole genome shotgun (WGS) entry which is preliminary data.</text>
</comment>
<proteinExistence type="predicted"/>
<evidence type="ECO:0000313" key="1">
    <source>
        <dbReference type="EMBL" id="NEK55230.1"/>
    </source>
</evidence>
<dbReference type="EMBL" id="WXXP01000340">
    <property type="protein sequence ID" value="NEK55230.1"/>
    <property type="molecule type" value="Genomic_DNA"/>
</dbReference>
<dbReference type="Proteomes" id="UP000471409">
    <property type="component" value="Unassembled WGS sequence"/>
</dbReference>
<dbReference type="AlphaFoldDB" id="A0A6P0DT59"/>
<reference evidence="1 2" key="1">
    <citation type="submission" date="2020-01" db="EMBL/GenBank/DDBJ databases">
        <title>Rhizobium genotypes associated with high levels of biological nitrogen fixation by grain legumes in a temperate-maritime cropping system.</title>
        <authorList>
            <person name="Maluk M."/>
            <person name="Francesc Ferrando Molina F."/>
            <person name="Lopez Del Egido L."/>
            <person name="Lafos M."/>
            <person name="Langarica-Fuentes A."/>
            <person name="Gebre Yohannes G."/>
            <person name="Young M.W."/>
            <person name="Martin P."/>
            <person name="Gantlett R."/>
            <person name="Kenicer G."/>
            <person name="Hawes C."/>
            <person name="Begg G.S."/>
            <person name="Quilliam R.S."/>
            <person name="Squire G.R."/>
            <person name="Poole P.S."/>
            <person name="Young P.W."/>
            <person name="Iannetta P.M."/>
            <person name="James E.K."/>
        </authorList>
    </citation>
    <scope>NUCLEOTIDE SEQUENCE [LARGE SCALE GENOMIC DNA]</scope>
    <source>
        <strain evidence="1 2">JHI944</strain>
    </source>
</reference>